<comment type="caution">
    <text evidence="3">The sequence shown here is derived from an EMBL/GenBank/DDBJ whole genome shotgun (WGS) entry which is preliminary data.</text>
</comment>
<proteinExistence type="predicted"/>
<feature type="transmembrane region" description="Helical" evidence="1">
    <location>
        <begin position="332"/>
        <end position="355"/>
    </location>
</feature>
<dbReference type="Gene3D" id="2.60.40.10">
    <property type="entry name" value="Immunoglobulins"/>
    <property type="match status" value="1"/>
</dbReference>
<organism evidence="3 4">
    <name type="scientific">Stichopus japonicus</name>
    <name type="common">Sea cucumber</name>
    <dbReference type="NCBI Taxonomy" id="307972"/>
    <lineage>
        <taxon>Eukaryota</taxon>
        <taxon>Metazoa</taxon>
        <taxon>Echinodermata</taxon>
        <taxon>Eleutherozoa</taxon>
        <taxon>Echinozoa</taxon>
        <taxon>Holothuroidea</taxon>
        <taxon>Aspidochirotacea</taxon>
        <taxon>Aspidochirotida</taxon>
        <taxon>Stichopodidae</taxon>
        <taxon>Apostichopus</taxon>
    </lineage>
</organism>
<keyword evidence="1" id="KW-0812">Transmembrane</keyword>
<keyword evidence="1" id="KW-0472">Membrane</keyword>
<dbReference type="InterPro" id="IPR013783">
    <property type="entry name" value="Ig-like_fold"/>
</dbReference>
<dbReference type="InterPro" id="IPR036179">
    <property type="entry name" value="Ig-like_dom_sf"/>
</dbReference>
<name>A0A2G8L579_STIJA</name>
<reference evidence="3 4" key="1">
    <citation type="journal article" date="2017" name="PLoS Biol.">
        <title>The sea cucumber genome provides insights into morphological evolution and visceral regeneration.</title>
        <authorList>
            <person name="Zhang X."/>
            <person name="Sun L."/>
            <person name="Yuan J."/>
            <person name="Sun Y."/>
            <person name="Gao Y."/>
            <person name="Zhang L."/>
            <person name="Li S."/>
            <person name="Dai H."/>
            <person name="Hamel J.F."/>
            <person name="Liu C."/>
            <person name="Yu Y."/>
            <person name="Liu S."/>
            <person name="Lin W."/>
            <person name="Guo K."/>
            <person name="Jin S."/>
            <person name="Xu P."/>
            <person name="Storey K.B."/>
            <person name="Huan P."/>
            <person name="Zhang T."/>
            <person name="Zhou Y."/>
            <person name="Zhang J."/>
            <person name="Lin C."/>
            <person name="Li X."/>
            <person name="Xing L."/>
            <person name="Huo D."/>
            <person name="Sun M."/>
            <person name="Wang L."/>
            <person name="Mercier A."/>
            <person name="Li F."/>
            <person name="Yang H."/>
            <person name="Xiang J."/>
        </authorList>
    </citation>
    <scope>NUCLEOTIDE SEQUENCE [LARGE SCALE GENOMIC DNA]</scope>
    <source>
        <strain evidence="3">Shaxun</strain>
        <tissue evidence="3">Muscle</tissue>
    </source>
</reference>
<dbReference type="AlphaFoldDB" id="A0A2G8L579"/>
<feature type="domain" description="Immunoglobulin" evidence="2">
    <location>
        <begin position="6"/>
        <end position="104"/>
    </location>
</feature>
<dbReference type="PANTHER" id="PTHR32046">
    <property type="entry name" value="G DOMAIN-CONTAINING PROTEIN"/>
    <property type="match status" value="1"/>
</dbReference>
<dbReference type="InterPro" id="IPR013106">
    <property type="entry name" value="Ig_V-set"/>
</dbReference>
<dbReference type="EMBL" id="MRZV01000216">
    <property type="protein sequence ID" value="PIK55416.1"/>
    <property type="molecule type" value="Genomic_DNA"/>
</dbReference>
<dbReference type="SMART" id="SM00409">
    <property type="entry name" value="IG"/>
    <property type="match status" value="2"/>
</dbReference>
<evidence type="ECO:0000259" key="2">
    <source>
        <dbReference type="SMART" id="SM00409"/>
    </source>
</evidence>
<dbReference type="PANTHER" id="PTHR32046:SF11">
    <property type="entry name" value="IMMUNE-ASSOCIATED NUCLEOTIDE-BINDING PROTEIN 10-LIKE"/>
    <property type="match status" value="1"/>
</dbReference>
<sequence length="802" mass="90823">MEPMCTPLQYAELGETVTLECSFEEDSYGIYWYDTTDVTENPFLYLDEGVKTGEGYFSGEFDIHANGSLIIKNVSLDHDHVFTVVQLQNKETFTITNNVKVVVTVHPSLSYPSIQWCHESRYCYNHPQHNFTVTCSVNATRPPLTLAWKLQTVHGKQNISFEAKVVENQEVFTTLIAVDQSELDKNTFAPLVCDTEVNQPFSSIKDAFILLEINQPDVILSEAVLLRHSENESVTLPCSDDDLVFFVWKKQINASEYKVLAHGSSGYAMIESSKYTLRNKTSLNIARSSVEYNGIYVCFFGDGVYEGMTLYNVSVSESIGTDRKNDKNWTGIILPLVIVVIVVLVLVIMIIVVLIKRGKTCGEYKRAPTSDNPGVKQDDGTTINASFLIQETPAKHEPNYSYNPSVKQVDGTTINASLVEQGTPAIYELNYSRKPIENSDLKMRKCDIGTCSETRDNKVVLFVAYVKKASDLRKTDRETYITNLVTKLFGKDVAKSICLFGTHASVSGNEKFRDTAKDFGLQFRDLFFFNNEHLYLEKCAMNFEALEPQWSMGENNCSLFTDVLSACTNVGLELTREAGTEMEQLKKILSNFPELLKSKVIEYTALQVEENVLLHRSVENEQSVYEYEETYEETVKTNLSDGKMAVVCMQCERTCCYPCYASFVTTCSSIRPLSAVRGCQNCESRCSSLHHYKKNFIYERKVRTRTITNEAFEEKLKSENHNNIEQALENVRQSQENKKTEIVALVETIRHCIERTNNLSLASTNATVKQFLQNMVTSETSKAESGWEDRVKLLKELASCEK</sequence>
<dbReference type="Proteomes" id="UP000230750">
    <property type="component" value="Unassembled WGS sequence"/>
</dbReference>
<evidence type="ECO:0000256" key="1">
    <source>
        <dbReference type="SAM" id="Phobius"/>
    </source>
</evidence>
<dbReference type="OrthoDB" id="2386367at2759"/>
<evidence type="ECO:0000313" key="3">
    <source>
        <dbReference type="EMBL" id="PIK55416.1"/>
    </source>
</evidence>
<dbReference type="Pfam" id="PF07686">
    <property type="entry name" value="V-set"/>
    <property type="match status" value="1"/>
</dbReference>
<feature type="domain" description="Immunoglobulin" evidence="2">
    <location>
        <begin position="223"/>
        <end position="316"/>
    </location>
</feature>
<accession>A0A2G8L579</accession>
<protein>
    <recommendedName>
        <fullName evidence="2">Immunoglobulin domain-containing protein</fullName>
    </recommendedName>
</protein>
<keyword evidence="1" id="KW-1133">Transmembrane helix</keyword>
<keyword evidence="4" id="KW-1185">Reference proteome</keyword>
<dbReference type="SUPFAM" id="SSF48726">
    <property type="entry name" value="Immunoglobulin"/>
    <property type="match status" value="2"/>
</dbReference>
<evidence type="ECO:0000313" key="4">
    <source>
        <dbReference type="Proteomes" id="UP000230750"/>
    </source>
</evidence>
<dbReference type="InterPro" id="IPR003599">
    <property type="entry name" value="Ig_sub"/>
</dbReference>
<gene>
    <name evidence="3" type="ORF">BSL78_07687</name>
</gene>